<name>A0A7R7IF18_9FIRM</name>
<dbReference type="RefSeq" id="WP_271712805.1">
    <property type="nucleotide sequence ID" value="NZ_AP024169.1"/>
</dbReference>
<dbReference type="AlphaFoldDB" id="A0A7R7IF18"/>
<organism evidence="2 3">
    <name type="scientific">Anaeromicropila herbilytica</name>
    <dbReference type="NCBI Taxonomy" id="2785025"/>
    <lineage>
        <taxon>Bacteria</taxon>
        <taxon>Bacillati</taxon>
        <taxon>Bacillota</taxon>
        <taxon>Clostridia</taxon>
        <taxon>Lachnospirales</taxon>
        <taxon>Lachnospiraceae</taxon>
        <taxon>Anaeromicropila</taxon>
    </lineage>
</organism>
<dbReference type="PANTHER" id="PTHR40032">
    <property type="entry name" value="EXPORTED PROTEIN-RELATED"/>
    <property type="match status" value="1"/>
</dbReference>
<feature type="domain" description="Putative amidase" evidence="1">
    <location>
        <begin position="7"/>
        <end position="151"/>
    </location>
</feature>
<accession>A0A7R7IF18</accession>
<gene>
    <name evidence="2" type="ORF">bsdtb5_29980</name>
</gene>
<sequence length="165" mass="19153">MATIIPYNRQDAVNYALKWDRKRNPKYYDFSNNGDDSTNFISQCLYEGSGIMNNTKVWGWYYNRNHNYSPSWTNPNLLYQFLTTNTKKGIYAKEVPISQIMVGDVIQLAIESPIYNHSLLITDISTPLAYANILTSTHDSDSHYRALNTYIFDSVRFLHIEGVYL</sequence>
<keyword evidence="3" id="KW-1185">Reference proteome</keyword>
<dbReference type="EMBL" id="AP024169">
    <property type="protein sequence ID" value="BCN31703.1"/>
    <property type="molecule type" value="Genomic_DNA"/>
</dbReference>
<dbReference type="InterPro" id="IPR024301">
    <property type="entry name" value="Amidase_6"/>
</dbReference>
<evidence type="ECO:0000313" key="3">
    <source>
        <dbReference type="Proteomes" id="UP000595897"/>
    </source>
</evidence>
<dbReference type="Pfam" id="PF12671">
    <property type="entry name" value="Amidase_6"/>
    <property type="match status" value="1"/>
</dbReference>
<dbReference type="PANTHER" id="PTHR40032:SF1">
    <property type="entry name" value="EXPORTED PROTEIN"/>
    <property type="match status" value="1"/>
</dbReference>
<evidence type="ECO:0000259" key="1">
    <source>
        <dbReference type="Pfam" id="PF12671"/>
    </source>
</evidence>
<reference evidence="2 3" key="1">
    <citation type="submission" date="2020-11" db="EMBL/GenBank/DDBJ databases">
        <title>Draft genome sequencing of a Lachnospiraceae strain isolated from anoxic soil subjected to BSD treatment.</title>
        <authorList>
            <person name="Uek A."/>
            <person name="Tonouchi A."/>
        </authorList>
    </citation>
    <scope>NUCLEOTIDE SEQUENCE [LARGE SCALE GENOMIC DNA]</scope>
    <source>
        <strain evidence="2 3">TB5</strain>
    </source>
</reference>
<evidence type="ECO:0000313" key="2">
    <source>
        <dbReference type="EMBL" id="BCN31703.1"/>
    </source>
</evidence>
<protein>
    <recommendedName>
        <fullName evidence="1">Putative amidase domain-containing protein</fullName>
    </recommendedName>
</protein>
<dbReference type="KEGG" id="ahb:bsdtb5_29980"/>
<dbReference type="Proteomes" id="UP000595897">
    <property type="component" value="Chromosome"/>
</dbReference>
<proteinExistence type="predicted"/>